<protein>
    <submittedName>
        <fullName evidence="1">Uncharacterized protein</fullName>
    </submittedName>
</protein>
<organism evidence="1 2">
    <name type="scientific">Halosaccharopolyspora lacisalsi</name>
    <dbReference type="NCBI Taxonomy" id="1000566"/>
    <lineage>
        <taxon>Bacteria</taxon>
        <taxon>Bacillati</taxon>
        <taxon>Actinomycetota</taxon>
        <taxon>Actinomycetes</taxon>
        <taxon>Pseudonocardiales</taxon>
        <taxon>Pseudonocardiaceae</taxon>
        <taxon>Halosaccharopolyspora</taxon>
    </lineage>
</organism>
<name>A0A839E451_9PSEU</name>
<gene>
    <name evidence="1" type="ORF">FHX42_003964</name>
</gene>
<reference evidence="1 2" key="1">
    <citation type="submission" date="2020-07" db="EMBL/GenBank/DDBJ databases">
        <title>Sequencing the genomes of 1000 actinobacteria strains.</title>
        <authorList>
            <person name="Klenk H.-P."/>
        </authorList>
    </citation>
    <scope>NUCLEOTIDE SEQUENCE [LARGE SCALE GENOMIC DNA]</scope>
    <source>
        <strain evidence="1 2">DSM 45975</strain>
    </source>
</reference>
<comment type="caution">
    <text evidence="1">The sequence shown here is derived from an EMBL/GenBank/DDBJ whole genome shotgun (WGS) entry which is preliminary data.</text>
</comment>
<dbReference type="Proteomes" id="UP000569329">
    <property type="component" value="Unassembled WGS sequence"/>
</dbReference>
<sequence>MEDLTARDRGVTDELVEAINTVHAEFGARRS</sequence>
<evidence type="ECO:0000313" key="1">
    <source>
        <dbReference type="EMBL" id="MBA8826585.1"/>
    </source>
</evidence>
<keyword evidence="2" id="KW-1185">Reference proteome</keyword>
<accession>A0A839E451</accession>
<proteinExistence type="predicted"/>
<dbReference type="AlphaFoldDB" id="A0A839E451"/>
<dbReference type="EMBL" id="JACGWZ010000006">
    <property type="protein sequence ID" value="MBA8826585.1"/>
    <property type="molecule type" value="Genomic_DNA"/>
</dbReference>
<evidence type="ECO:0000313" key="2">
    <source>
        <dbReference type="Proteomes" id="UP000569329"/>
    </source>
</evidence>